<organism evidence="1 2">
    <name type="scientific">Leptospira biflexa serovar Patoc (strain Patoc 1 / ATCC 23582 / Paris)</name>
    <dbReference type="NCBI Taxonomy" id="456481"/>
    <lineage>
        <taxon>Bacteria</taxon>
        <taxon>Pseudomonadati</taxon>
        <taxon>Spirochaetota</taxon>
        <taxon>Spirochaetia</taxon>
        <taxon>Leptospirales</taxon>
        <taxon>Leptospiraceae</taxon>
        <taxon>Leptospira</taxon>
    </lineage>
</organism>
<dbReference type="KEGG" id="lbi:LEPBI_I0949"/>
<evidence type="ECO:0000313" key="1">
    <source>
        <dbReference type="EMBL" id="ABZ97073.1"/>
    </source>
</evidence>
<dbReference type="RefSeq" id="WP_012387956.1">
    <property type="nucleotide sequence ID" value="NC_010602.1"/>
</dbReference>
<dbReference type="EMBL" id="CP000786">
    <property type="protein sequence ID" value="ABZ97073.1"/>
    <property type="molecule type" value="Genomic_DNA"/>
</dbReference>
<evidence type="ECO:0000313" key="2">
    <source>
        <dbReference type="Proteomes" id="UP000001847"/>
    </source>
</evidence>
<accession>B0SMC9</accession>
<dbReference type="STRING" id="456481.LEPBI_I0949"/>
<dbReference type="HOGENOM" id="CLU_949278_0_0_12"/>
<dbReference type="Proteomes" id="UP000001847">
    <property type="component" value="Chromosome I"/>
</dbReference>
<keyword evidence="2" id="KW-1185">Reference proteome</keyword>
<dbReference type="BioCyc" id="LBIF456481:LEPBI_RS04655-MONOMER"/>
<protein>
    <submittedName>
        <fullName evidence="1">Uncharacterized protein</fullName>
    </submittedName>
</protein>
<dbReference type="OrthoDB" id="341693at2"/>
<name>B0SMC9_LEPBP</name>
<reference evidence="1 2" key="1">
    <citation type="journal article" date="2008" name="PLoS ONE">
        <title>Genome sequence of the saprophyte Leptospira biflexa provides insights into the evolution of Leptospira and the pathogenesis of leptospirosis.</title>
        <authorList>
            <person name="Picardeau M."/>
            <person name="Bulach D.M."/>
            <person name="Bouchier C."/>
            <person name="Zuerner R.L."/>
            <person name="Zidane N."/>
            <person name="Wilson P.J."/>
            <person name="Creno S."/>
            <person name="Kuczek E.S."/>
            <person name="Bommezzadri S."/>
            <person name="Davis J.C."/>
            <person name="McGrath A."/>
            <person name="Johnson M.J."/>
            <person name="Boursaux-Eude C."/>
            <person name="Seemann T."/>
            <person name="Rouy Z."/>
            <person name="Coppel R.L."/>
            <person name="Rood J.I."/>
            <person name="Lajus A."/>
            <person name="Davies J.K."/>
            <person name="Medigue C."/>
            <person name="Adler B."/>
        </authorList>
    </citation>
    <scope>NUCLEOTIDE SEQUENCE [LARGE SCALE GENOMIC DNA]</scope>
    <source>
        <strain evidence="2">Patoc 1 / ATCC 23582 / Paris</strain>
    </source>
</reference>
<proteinExistence type="predicted"/>
<dbReference type="AlphaFoldDB" id="B0SMC9"/>
<sequence length="293" mass="33125">MELFSLVLINLLFCGMMYVFISVKVQKAVSEYYDKKLNRAIDLATQETIRELDATVTIIESKMVALRSMMEKGEALVKEFKHYQNQGMSMKSELVSEAPPIEKEEPILDIKEQRTGIGKIYQANQIPVPLDEAETTEGAVNQAFGKLGKAVKGMLGMETLNSPSKEAFDNVEVPTFQPKMNYTVGGNPFTEEKPTEAIRNEMVEGTKKRDFLNEVSKANDPAFASYQRMNLDKVEFSIESALEELPTSATKIDKVVHLIKKGYKHDEISEAMNIGIHEIHLIETIRLDRSRRI</sequence>
<gene>
    <name evidence="1" type="ordered locus">LEPBI_I0949</name>
</gene>